<protein>
    <submittedName>
        <fullName evidence="1">Uncharacterized protein</fullName>
    </submittedName>
</protein>
<organism evidence="1 2">
    <name type="scientific">Medicago truncatula</name>
    <name type="common">Barrel medic</name>
    <name type="synonym">Medicago tribuloides</name>
    <dbReference type="NCBI Taxonomy" id="3880"/>
    <lineage>
        <taxon>Eukaryota</taxon>
        <taxon>Viridiplantae</taxon>
        <taxon>Streptophyta</taxon>
        <taxon>Embryophyta</taxon>
        <taxon>Tracheophyta</taxon>
        <taxon>Spermatophyta</taxon>
        <taxon>Magnoliopsida</taxon>
        <taxon>eudicotyledons</taxon>
        <taxon>Gunneridae</taxon>
        <taxon>Pentapetalae</taxon>
        <taxon>rosids</taxon>
        <taxon>fabids</taxon>
        <taxon>Fabales</taxon>
        <taxon>Fabaceae</taxon>
        <taxon>Papilionoideae</taxon>
        <taxon>50 kb inversion clade</taxon>
        <taxon>NPAAA clade</taxon>
        <taxon>Hologalegina</taxon>
        <taxon>IRL clade</taxon>
        <taxon>Trifolieae</taxon>
        <taxon>Medicago</taxon>
    </lineage>
</organism>
<gene>
    <name evidence="1" type="ORF">MtrunA17_Chr7g0276431</name>
</gene>
<comment type="caution">
    <text evidence="1">The sequence shown here is derived from an EMBL/GenBank/DDBJ whole genome shotgun (WGS) entry which is preliminary data.</text>
</comment>
<dbReference type="Proteomes" id="UP000265566">
    <property type="component" value="Chromosome 7"/>
</dbReference>
<dbReference type="Gramene" id="rna44466">
    <property type="protein sequence ID" value="RHN49617.1"/>
    <property type="gene ID" value="gene44466"/>
</dbReference>
<dbReference type="AlphaFoldDB" id="A0A396HFD9"/>
<name>A0A396HFD9_MEDTR</name>
<evidence type="ECO:0000313" key="1">
    <source>
        <dbReference type="EMBL" id="RHN49617.1"/>
    </source>
</evidence>
<reference evidence="2" key="1">
    <citation type="journal article" date="2018" name="Nat. Plants">
        <title>Whole-genome landscape of Medicago truncatula symbiotic genes.</title>
        <authorList>
            <person name="Pecrix Y."/>
            <person name="Staton S.E."/>
            <person name="Sallet E."/>
            <person name="Lelandais-Briere C."/>
            <person name="Moreau S."/>
            <person name="Carrere S."/>
            <person name="Blein T."/>
            <person name="Jardinaud M.F."/>
            <person name="Latrasse D."/>
            <person name="Zouine M."/>
            <person name="Zahm M."/>
            <person name="Kreplak J."/>
            <person name="Mayjonade B."/>
            <person name="Satge C."/>
            <person name="Perez M."/>
            <person name="Cauet S."/>
            <person name="Marande W."/>
            <person name="Chantry-Darmon C."/>
            <person name="Lopez-Roques C."/>
            <person name="Bouchez O."/>
            <person name="Berard A."/>
            <person name="Debelle F."/>
            <person name="Munos S."/>
            <person name="Bendahmane A."/>
            <person name="Berges H."/>
            <person name="Niebel A."/>
            <person name="Buitink J."/>
            <person name="Frugier F."/>
            <person name="Benhamed M."/>
            <person name="Crespi M."/>
            <person name="Gouzy J."/>
            <person name="Gamas P."/>
        </authorList>
    </citation>
    <scope>NUCLEOTIDE SEQUENCE [LARGE SCALE GENOMIC DNA]</scope>
    <source>
        <strain evidence="2">cv. Jemalong A17</strain>
    </source>
</reference>
<proteinExistence type="predicted"/>
<accession>A0A396HFD9</accession>
<evidence type="ECO:0000313" key="2">
    <source>
        <dbReference type="Proteomes" id="UP000265566"/>
    </source>
</evidence>
<dbReference type="EMBL" id="PSQE01000007">
    <property type="protein sequence ID" value="RHN49617.1"/>
    <property type="molecule type" value="Genomic_DNA"/>
</dbReference>
<sequence length="102" mass="11154">MLLYRRLLGSVAKWSASGILHSSFSFSSFSSASVSSQLEVVLEPQEDRSISFLPSILLESGFSEIGWFISRLIVAFDEVFNLASPLSSDSDEETAGDLEPEC</sequence>